<reference evidence="1 2" key="1">
    <citation type="journal article" date="2017" name="ISME J.">
        <title>Energy and carbon metabolisms in a deep terrestrial subsurface fluid microbial community.</title>
        <authorList>
            <person name="Momper L."/>
            <person name="Jungbluth S.P."/>
            <person name="Lee M.D."/>
            <person name="Amend J.P."/>
        </authorList>
    </citation>
    <scope>NUCLEOTIDE SEQUENCE [LARGE SCALE GENOMIC DNA]</scope>
    <source>
        <strain evidence="1">SURF_29</strain>
    </source>
</reference>
<protein>
    <submittedName>
        <fullName evidence="1">Uncharacterized protein</fullName>
    </submittedName>
</protein>
<accession>A0A419D9P2</accession>
<sequence length="403" mass="46167">MRLFYKKNIYSVTSFTEIAEGKLIENILHLEAFSSSSVRRQLCFYPVAIESEKDKIVTDILDELWKIKKGKSRKKSNGSPLFSVFRDFDSVFTILENKGHFIHSFEVFLLGLNIINVLIQNSGGDIFNSRINFSKHIYYSWLLTSSAHDFGYPLEVASELTKKFSLLYKKIYMKDISNQFSDLSKNITLDSSLLNVQGIDIEEFILDGIRLSIIGNNKDVKKIHNVLSEKDNKGRYNHGYISALILCRTYIQYLSDLKILDKKNDAWRVDILKMAAAGIALHAIPKAHISLIKHLSFNLNPLAYLLYLVDNLQDWHRSLRPSKIFPSYSLHNFTSQSNTIHLSYSLYHKSWPDSTIKDTINYLKEKASIIKLPQKPTPSSNFKIVADFLTNGGPTLKSLKVVL</sequence>
<dbReference type="AlphaFoldDB" id="A0A419D9P2"/>
<comment type="caution">
    <text evidence="1">The sequence shown here is derived from an EMBL/GenBank/DDBJ whole genome shotgun (WGS) entry which is preliminary data.</text>
</comment>
<dbReference type="Proteomes" id="UP000285655">
    <property type="component" value="Unassembled WGS sequence"/>
</dbReference>
<proteinExistence type="predicted"/>
<dbReference type="EMBL" id="QZJW01000060">
    <property type="protein sequence ID" value="RJO59865.1"/>
    <property type="molecule type" value="Genomic_DNA"/>
</dbReference>
<name>A0A419D9P2_9BACT</name>
<organism evidence="1 2">
    <name type="scientific">candidate division WS5 bacterium</name>
    <dbReference type="NCBI Taxonomy" id="2093353"/>
    <lineage>
        <taxon>Bacteria</taxon>
        <taxon>candidate division WS5</taxon>
    </lineage>
</organism>
<evidence type="ECO:0000313" key="1">
    <source>
        <dbReference type="EMBL" id="RJO59865.1"/>
    </source>
</evidence>
<gene>
    <name evidence="1" type="ORF">C4544_07560</name>
</gene>
<evidence type="ECO:0000313" key="2">
    <source>
        <dbReference type="Proteomes" id="UP000285655"/>
    </source>
</evidence>